<evidence type="ECO:0000313" key="4">
    <source>
        <dbReference type="EMBL" id="MBC3214641.1"/>
    </source>
</evidence>
<dbReference type="RefSeq" id="WP_179253353.1">
    <property type="nucleotide sequence ID" value="NZ_JACBIV010000020.1"/>
</dbReference>
<dbReference type="InterPro" id="IPR000045">
    <property type="entry name" value="Prepilin_IV_endopep_pep"/>
</dbReference>
<protein>
    <submittedName>
        <fullName evidence="4">Prepilin peptidase</fullName>
    </submittedName>
</protein>
<feature type="transmembrane region" description="Helical" evidence="2">
    <location>
        <begin position="97"/>
        <end position="116"/>
    </location>
</feature>
<feature type="transmembrane region" description="Helical" evidence="2">
    <location>
        <begin position="199"/>
        <end position="217"/>
    </location>
</feature>
<dbReference type="GO" id="GO:0005886">
    <property type="term" value="C:plasma membrane"/>
    <property type="evidence" value="ECO:0007669"/>
    <property type="project" value="TreeGrafter"/>
</dbReference>
<dbReference type="InterPro" id="IPR050882">
    <property type="entry name" value="Prepilin_peptidase/N-MTase"/>
</dbReference>
<dbReference type="PANTHER" id="PTHR30487:SF0">
    <property type="entry name" value="PREPILIN LEADER PEPTIDASE_N-METHYLTRANSFERASE-RELATED"/>
    <property type="match status" value="1"/>
</dbReference>
<comment type="similarity">
    <text evidence="1">Belongs to the peptidase A24 family.</text>
</comment>
<keyword evidence="2" id="KW-0472">Membrane</keyword>
<dbReference type="Proteomes" id="UP000659084">
    <property type="component" value="Unassembled WGS sequence"/>
</dbReference>
<name>A0AAW3WUY5_SERFO</name>
<reference evidence="4" key="1">
    <citation type="submission" date="2020-08" db="EMBL/GenBank/DDBJ databases">
        <title>Food and environmental bacterial isolates.</title>
        <authorList>
            <person name="Richter L."/>
            <person name="Du Plessis E.M."/>
            <person name="Duvenage S."/>
            <person name="Allam M."/>
            <person name="Korsten L."/>
        </authorList>
    </citation>
    <scope>NUCLEOTIDE SEQUENCE</scope>
    <source>
        <strain evidence="4">UPMP2127</strain>
    </source>
</reference>
<proteinExistence type="inferred from homology"/>
<organism evidence="4 5">
    <name type="scientific">Serratia fonticola</name>
    <dbReference type="NCBI Taxonomy" id="47917"/>
    <lineage>
        <taxon>Bacteria</taxon>
        <taxon>Pseudomonadati</taxon>
        <taxon>Pseudomonadota</taxon>
        <taxon>Gammaproteobacteria</taxon>
        <taxon>Enterobacterales</taxon>
        <taxon>Yersiniaceae</taxon>
        <taxon>Serratia</taxon>
    </lineage>
</organism>
<gene>
    <name evidence="4" type="ORF">H8J20_21115</name>
</gene>
<dbReference type="Gene3D" id="1.20.120.1220">
    <property type="match status" value="1"/>
</dbReference>
<keyword evidence="2" id="KW-1133">Transmembrane helix</keyword>
<comment type="caution">
    <text evidence="4">The sequence shown here is derived from an EMBL/GenBank/DDBJ whole genome shotgun (WGS) entry which is preliminary data.</text>
</comment>
<feature type="domain" description="Prepilin type IV endopeptidase peptidase" evidence="3">
    <location>
        <begin position="82"/>
        <end position="186"/>
    </location>
</feature>
<evidence type="ECO:0000256" key="1">
    <source>
        <dbReference type="ARBA" id="ARBA00005801"/>
    </source>
</evidence>
<accession>A0AAW3WUY5</accession>
<keyword evidence="2" id="KW-0812">Transmembrane</keyword>
<sequence length="223" mass="24036">MMAPYVLKFSLLIALASAALFMGAQPLVHRAKQFLLEHDGPPLTRLQIRGVTLVFAGTGTVLIATTALAGSSWLGTVKILGLLAWGIPMVLLDMRNYWLPLRYTSGFWLTGLLFTFLPGSSLTPTAALTGSIGMFMFLYAFHYGAKRLRGKEGFGLGDVHLIAALCAWFPWPLASVLSGCAFLLFIVGALLTRRNAQPYAPWLFALLAGLAGCFPQLTLSGAL</sequence>
<dbReference type="PANTHER" id="PTHR30487">
    <property type="entry name" value="TYPE 4 PREPILIN-LIKE PROTEINS LEADER PEPTIDE-PROCESSING ENZYME"/>
    <property type="match status" value="1"/>
</dbReference>
<dbReference type="Pfam" id="PF01478">
    <property type="entry name" value="Peptidase_A24"/>
    <property type="match status" value="1"/>
</dbReference>
<evidence type="ECO:0000256" key="2">
    <source>
        <dbReference type="SAM" id="Phobius"/>
    </source>
</evidence>
<dbReference type="GO" id="GO:0004190">
    <property type="term" value="F:aspartic-type endopeptidase activity"/>
    <property type="evidence" value="ECO:0007669"/>
    <property type="project" value="InterPro"/>
</dbReference>
<dbReference type="GO" id="GO:0006465">
    <property type="term" value="P:signal peptide processing"/>
    <property type="evidence" value="ECO:0007669"/>
    <property type="project" value="TreeGrafter"/>
</dbReference>
<dbReference type="EMBL" id="JACNYO010000026">
    <property type="protein sequence ID" value="MBC3214641.1"/>
    <property type="molecule type" value="Genomic_DNA"/>
</dbReference>
<feature type="transmembrane region" description="Helical" evidence="2">
    <location>
        <begin position="176"/>
        <end position="192"/>
    </location>
</feature>
<evidence type="ECO:0000259" key="3">
    <source>
        <dbReference type="Pfam" id="PF01478"/>
    </source>
</evidence>
<evidence type="ECO:0000313" key="5">
    <source>
        <dbReference type="Proteomes" id="UP000659084"/>
    </source>
</evidence>
<feature type="transmembrane region" description="Helical" evidence="2">
    <location>
        <begin position="54"/>
        <end position="85"/>
    </location>
</feature>
<dbReference type="AlphaFoldDB" id="A0AAW3WUY5"/>